<evidence type="ECO:0000256" key="3">
    <source>
        <dbReference type="ARBA" id="ARBA00022723"/>
    </source>
</evidence>
<dbReference type="EC" id="3.5.1.19" evidence="6"/>
<dbReference type="AlphaFoldDB" id="A0AAE8MZ45"/>
<dbReference type="PANTHER" id="PTHR11080">
    <property type="entry name" value="PYRAZINAMIDASE/NICOTINAMIDASE"/>
    <property type="match status" value="1"/>
</dbReference>
<dbReference type="GO" id="GO:0046872">
    <property type="term" value="F:metal ion binding"/>
    <property type="evidence" value="ECO:0007669"/>
    <property type="project" value="UniProtKB-KW"/>
</dbReference>
<evidence type="ECO:0000313" key="9">
    <source>
        <dbReference type="EMBL" id="SPO02419.1"/>
    </source>
</evidence>
<evidence type="ECO:0000256" key="2">
    <source>
        <dbReference type="ARBA" id="ARBA00022642"/>
    </source>
</evidence>
<comment type="caution">
    <text evidence="9">The sequence shown here is derived from an EMBL/GenBank/DDBJ whole genome shotgun (WGS) entry which is preliminary data.</text>
</comment>
<sequence length="239" mass="25990">MSKSALIVVDVQEDFCPPNGSLAVPDGRDILQTVNTLLARPFALKLATQDWHPPTHISFSANHPGTSPFTSKHTITHPTNPSKSYSTTLWPTHCVQDTPGAELVPGLRADLLDDVVKKGKREDVEMYSAFYDPFRLEDSGLAGRLRGEGVGVVFVVGLAGDYCVKRTAVDAAREGFETYVVEEGTRCVDPGAWERVKEELEVEGVRVVGIGGLGGQGDGAWDEGGARGMKDVRYIDLWY</sequence>
<comment type="pathway">
    <text evidence="5">Cofactor biosynthesis; nicotinate biosynthesis; nicotinate from nicotinamide: step 1/1.</text>
</comment>
<keyword evidence="10" id="KW-1185">Reference proteome</keyword>
<dbReference type="GO" id="GO:0008936">
    <property type="term" value="F:nicotinamidase activity"/>
    <property type="evidence" value="ECO:0007669"/>
    <property type="project" value="UniProtKB-EC"/>
</dbReference>
<dbReference type="InterPro" id="IPR052347">
    <property type="entry name" value="Isochorismatase_Nicotinamidase"/>
</dbReference>
<dbReference type="Proteomes" id="UP001187682">
    <property type="component" value="Unassembled WGS sequence"/>
</dbReference>
<dbReference type="PANTHER" id="PTHR11080:SF2">
    <property type="entry name" value="LD05707P"/>
    <property type="match status" value="1"/>
</dbReference>
<proteinExistence type="inferred from homology"/>
<dbReference type="InterPro" id="IPR036380">
    <property type="entry name" value="Isochorismatase-like_sf"/>
</dbReference>
<keyword evidence="4" id="KW-0378">Hydrolase</keyword>
<dbReference type="InterPro" id="IPR000868">
    <property type="entry name" value="Isochorismatase-like_dom"/>
</dbReference>
<evidence type="ECO:0000256" key="7">
    <source>
        <dbReference type="ARBA" id="ARBA00043224"/>
    </source>
</evidence>
<gene>
    <name evidence="9" type="ORF">DNG_05092</name>
</gene>
<evidence type="ECO:0000313" key="10">
    <source>
        <dbReference type="Proteomes" id="UP001187682"/>
    </source>
</evidence>
<organism evidence="9 10">
    <name type="scientific">Cephalotrichum gorgonifer</name>
    <dbReference type="NCBI Taxonomy" id="2041049"/>
    <lineage>
        <taxon>Eukaryota</taxon>
        <taxon>Fungi</taxon>
        <taxon>Dikarya</taxon>
        <taxon>Ascomycota</taxon>
        <taxon>Pezizomycotina</taxon>
        <taxon>Sordariomycetes</taxon>
        <taxon>Hypocreomycetidae</taxon>
        <taxon>Microascales</taxon>
        <taxon>Microascaceae</taxon>
        <taxon>Cephalotrichum</taxon>
    </lineage>
</organism>
<feature type="domain" description="Isochorismatase-like" evidence="8">
    <location>
        <begin position="4"/>
        <end position="205"/>
    </location>
</feature>
<evidence type="ECO:0000256" key="4">
    <source>
        <dbReference type="ARBA" id="ARBA00022801"/>
    </source>
</evidence>
<keyword evidence="3" id="KW-0479">Metal-binding</keyword>
<reference evidence="9" key="1">
    <citation type="submission" date="2018-03" db="EMBL/GenBank/DDBJ databases">
        <authorList>
            <person name="Guldener U."/>
        </authorList>
    </citation>
    <scope>NUCLEOTIDE SEQUENCE</scope>
</reference>
<protein>
    <recommendedName>
        <fullName evidence="6">nicotinamidase</fullName>
        <ecNumber evidence="6">3.5.1.19</ecNumber>
    </recommendedName>
    <alternativeName>
        <fullName evidence="7">Nicotinamide deamidase</fullName>
    </alternativeName>
</protein>
<evidence type="ECO:0000259" key="8">
    <source>
        <dbReference type="Pfam" id="PF00857"/>
    </source>
</evidence>
<dbReference type="SUPFAM" id="SSF52499">
    <property type="entry name" value="Isochorismatase-like hydrolases"/>
    <property type="match status" value="1"/>
</dbReference>
<evidence type="ECO:0000256" key="1">
    <source>
        <dbReference type="ARBA" id="ARBA00006336"/>
    </source>
</evidence>
<comment type="similarity">
    <text evidence="1">Belongs to the isochorismatase family.</text>
</comment>
<keyword evidence="2" id="KW-0662">Pyridine nucleotide biosynthesis</keyword>
<dbReference type="Gene3D" id="3.40.50.850">
    <property type="entry name" value="Isochorismatase-like"/>
    <property type="match status" value="1"/>
</dbReference>
<accession>A0AAE8MZ45</accession>
<evidence type="ECO:0000256" key="5">
    <source>
        <dbReference type="ARBA" id="ARBA00037900"/>
    </source>
</evidence>
<dbReference type="GO" id="GO:0019363">
    <property type="term" value="P:pyridine nucleotide biosynthetic process"/>
    <property type="evidence" value="ECO:0007669"/>
    <property type="project" value="UniProtKB-KW"/>
</dbReference>
<evidence type="ECO:0000256" key="6">
    <source>
        <dbReference type="ARBA" id="ARBA00039017"/>
    </source>
</evidence>
<dbReference type="EMBL" id="ONZQ02000006">
    <property type="protein sequence ID" value="SPO02419.1"/>
    <property type="molecule type" value="Genomic_DNA"/>
</dbReference>
<name>A0AAE8MZ45_9PEZI</name>
<dbReference type="Pfam" id="PF00857">
    <property type="entry name" value="Isochorismatase"/>
    <property type="match status" value="1"/>
</dbReference>